<accession>A0ACB8RC52</accession>
<dbReference type="EMBL" id="MU276108">
    <property type="protein sequence ID" value="KAI0041689.1"/>
    <property type="molecule type" value="Genomic_DNA"/>
</dbReference>
<evidence type="ECO:0000313" key="2">
    <source>
        <dbReference type="Proteomes" id="UP000814033"/>
    </source>
</evidence>
<evidence type="ECO:0000313" key="1">
    <source>
        <dbReference type="EMBL" id="KAI0041689.1"/>
    </source>
</evidence>
<name>A0ACB8RC52_9AGAM</name>
<reference evidence="1" key="1">
    <citation type="submission" date="2021-02" db="EMBL/GenBank/DDBJ databases">
        <authorList>
            <consortium name="DOE Joint Genome Institute"/>
            <person name="Ahrendt S."/>
            <person name="Looney B.P."/>
            <person name="Miyauchi S."/>
            <person name="Morin E."/>
            <person name="Drula E."/>
            <person name="Courty P.E."/>
            <person name="Chicoki N."/>
            <person name="Fauchery L."/>
            <person name="Kohler A."/>
            <person name="Kuo A."/>
            <person name="Labutti K."/>
            <person name="Pangilinan J."/>
            <person name="Lipzen A."/>
            <person name="Riley R."/>
            <person name="Andreopoulos W."/>
            <person name="He G."/>
            <person name="Johnson J."/>
            <person name="Barry K.W."/>
            <person name="Grigoriev I.V."/>
            <person name="Nagy L."/>
            <person name="Hibbett D."/>
            <person name="Henrissat B."/>
            <person name="Matheny P.B."/>
            <person name="Labbe J."/>
            <person name="Martin F."/>
        </authorList>
    </citation>
    <scope>NUCLEOTIDE SEQUENCE</scope>
    <source>
        <strain evidence="1">FP105234-sp</strain>
    </source>
</reference>
<keyword evidence="2" id="KW-1185">Reference proteome</keyword>
<organism evidence="1 2">
    <name type="scientific">Auriscalpium vulgare</name>
    <dbReference type="NCBI Taxonomy" id="40419"/>
    <lineage>
        <taxon>Eukaryota</taxon>
        <taxon>Fungi</taxon>
        <taxon>Dikarya</taxon>
        <taxon>Basidiomycota</taxon>
        <taxon>Agaricomycotina</taxon>
        <taxon>Agaricomycetes</taxon>
        <taxon>Russulales</taxon>
        <taxon>Auriscalpiaceae</taxon>
        <taxon>Auriscalpium</taxon>
    </lineage>
</organism>
<protein>
    <submittedName>
        <fullName evidence="1">Uncharacterized protein</fullName>
    </submittedName>
</protein>
<reference evidence="1" key="2">
    <citation type="journal article" date="2022" name="New Phytol.">
        <title>Evolutionary transition to the ectomycorrhizal habit in the genomes of a hyperdiverse lineage of mushroom-forming fungi.</title>
        <authorList>
            <person name="Looney B."/>
            <person name="Miyauchi S."/>
            <person name="Morin E."/>
            <person name="Drula E."/>
            <person name="Courty P.E."/>
            <person name="Kohler A."/>
            <person name="Kuo A."/>
            <person name="LaButti K."/>
            <person name="Pangilinan J."/>
            <person name="Lipzen A."/>
            <person name="Riley R."/>
            <person name="Andreopoulos W."/>
            <person name="He G."/>
            <person name="Johnson J."/>
            <person name="Nolan M."/>
            <person name="Tritt A."/>
            <person name="Barry K.W."/>
            <person name="Grigoriev I.V."/>
            <person name="Nagy L.G."/>
            <person name="Hibbett D."/>
            <person name="Henrissat B."/>
            <person name="Matheny P.B."/>
            <person name="Labbe J."/>
            <person name="Martin F.M."/>
        </authorList>
    </citation>
    <scope>NUCLEOTIDE SEQUENCE</scope>
    <source>
        <strain evidence="1">FP105234-sp</strain>
    </source>
</reference>
<proteinExistence type="predicted"/>
<comment type="caution">
    <text evidence="1">The sequence shown here is derived from an EMBL/GenBank/DDBJ whole genome shotgun (WGS) entry which is preliminary data.</text>
</comment>
<dbReference type="Proteomes" id="UP000814033">
    <property type="component" value="Unassembled WGS sequence"/>
</dbReference>
<sequence length="148" mass="16734">MVPAITCTQLLAVIVSSRTIDRDGRHHSDPDHPPQAIQPDSVGWLLDADPTPWGSAYKGDIAHRHANPIVFPPRPCLEVLRPAARNATAFYTSPYDCRHRIHRLPTNRITRTSPFRSWNLRRIQSLGARTRSLENDHVAARVTRQVPL</sequence>
<gene>
    <name evidence="1" type="ORF">FA95DRAFT_671698</name>
</gene>